<dbReference type="Gene3D" id="3.40.50.720">
    <property type="entry name" value="NAD(P)-binding Rossmann-like Domain"/>
    <property type="match status" value="1"/>
</dbReference>
<dbReference type="AlphaFoldDB" id="A0AAW8CWJ8"/>
<evidence type="ECO:0000313" key="5">
    <source>
        <dbReference type="Proteomes" id="UP001242045"/>
    </source>
</evidence>
<feature type="domain" description="NAD-dependent epimerase/dehydratase" evidence="3">
    <location>
        <begin position="3"/>
        <end position="232"/>
    </location>
</feature>
<dbReference type="Gene3D" id="3.90.25.10">
    <property type="entry name" value="UDP-galactose 4-epimerase, domain 1"/>
    <property type="match status" value="1"/>
</dbReference>
<protein>
    <submittedName>
        <fullName evidence="4">GDP-4-dehydro-6-deoxy-D-mannose reductase</fullName>
        <ecNumber evidence="4">1.1.1.281</ecNumber>
    </submittedName>
</protein>
<dbReference type="RefSeq" id="WP_307686350.1">
    <property type="nucleotide sequence ID" value="NZ_JAUSRD010000014.1"/>
</dbReference>
<dbReference type="GO" id="GO:0033705">
    <property type="term" value="F:GDP-4-dehydro-6-deoxy-D-mannose reductase activity"/>
    <property type="evidence" value="ECO:0007669"/>
    <property type="project" value="UniProtKB-EC"/>
</dbReference>
<organism evidence="4 5">
    <name type="scientific">Variovorax boronicumulans</name>
    <dbReference type="NCBI Taxonomy" id="436515"/>
    <lineage>
        <taxon>Bacteria</taxon>
        <taxon>Pseudomonadati</taxon>
        <taxon>Pseudomonadota</taxon>
        <taxon>Betaproteobacteria</taxon>
        <taxon>Burkholderiales</taxon>
        <taxon>Comamonadaceae</taxon>
        <taxon>Variovorax</taxon>
    </lineage>
</organism>
<dbReference type="PANTHER" id="PTHR43000">
    <property type="entry name" value="DTDP-D-GLUCOSE 4,6-DEHYDRATASE-RELATED"/>
    <property type="match status" value="1"/>
</dbReference>
<dbReference type="InterPro" id="IPR001509">
    <property type="entry name" value="Epimerase_deHydtase"/>
</dbReference>
<reference evidence="4" key="1">
    <citation type="submission" date="2023-07" db="EMBL/GenBank/DDBJ databases">
        <title>Sorghum-associated microbial communities from plants grown in Nebraska, USA.</title>
        <authorList>
            <person name="Schachtman D."/>
        </authorList>
    </citation>
    <scope>NUCLEOTIDE SEQUENCE</scope>
    <source>
        <strain evidence="4">DS3754</strain>
    </source>
</reference>
<proteinExistence type="inferred from homology"/>
<evidence type="ECO:0000313" key="4">
    <source>
        <dbReference type="EMBL" id="MDP9895813.1"/>
    </source>
</evidence>
<accession>A0AAW8CWJ8</accession>
<comment type="caution">
    <text evidence="4">The sequence shown here is derived from an EMBL/GenBank/DDBJ whole genome shotgun (WGS) entry which is preliminary data.</text>
</comment>
<evidence type="ECO:0000256" key="2">
    <source>
        <dbReference type="ARBA" id="ARBA00007637"/>
    </source>
</evidence>
<comment type="similarity">
    <text evidence="2">Belongs to the NAD(P)-dependent epimerase/dehydratase family.</text>
</comment>
<evidence type="ECO:0000259" key="3">
    <source>
        <dbReference type="Pfam" id="PF01370"/>
    </source>
</evidence>
<keyword evidence="4" id="KW-0560">Oxidoreductase</keyword>
<dbReference type="Proteomes" id="UP001242045">
    <property type="component" value="Unassembled WGS sequence"/>
</dbReference>
<gene>
    <name evidence="4" type="ORF">J2W31_004940</name>
</gene>
<dbReference type="EC" id="1.1.1.281" evidence="4"/>
<dbReference type="SUPFAM" id="SSF51735">
    <property type="entry name" value="NAD(P)-binding Rossmann-fold domains"/>
    <property type="match status" value="1"/>
</dbReference>
<dbReference type="InterPro" id="IPR036291">
    <property type="entry name" value="NAD(P)-bd_dom_sf"/>
</dbReference>
<evidence type="ECO:0000256" key="1">
    <source>
        <dbReference type="ARBA" id="ARBA00005125"/>
    </source>
</evidence>
<dbReference type="Pfam" id="PF01370">
    <property type="entry name" value="Epimerase"/>
    <property type="match status" value="1"/>
</dbReference>
<comment type="pathway">
    <text evidence="1">Bacterial outer membrane biogenesis; LPS O-antigen biosynthesis.</text>
</comment>
<dbReference type="EMBL" id="JAUSRD010000014">
    <property type="protein sequence ID" value="MDP9895813.1"/>
    <property type="molecule type" value="Genomic_DNA"/>
</dbReference>
<name>A0AAW8CWJ8_9BURK</name>
<sequence>MRVLVTGASGFVGRAVLDELRARGLETIAVSRTERAAVAGEARRVLSNPGDAAEVRDLLLAVTPQIVMHLAGVSAAPSYSELYEANVAFAANLLDAALAMPLKPRVVLAGSAAEYGPVPAAIQPVREDAACRPNTAYGASKLAQTSHAFIAASRGLSVVVARLFNPIGPGMPKSLALGSFAHQIASMGGQGGVLATGDLDVVRDFMDVRIVAKLLVDLSLASDASAEVVNICTGDGQRLLDLTQRLIAVSGVPVELQHDESRRGNSDVRAFVGDPSRLKALGLRTEPSDMDAVLEAILHSARKAISAT</sequence>